<keyword evidence="1" id="KW-0812">Transmembrane</keyword>
<name>A0A1D3UKW8_TANFO</name>
<dbReference type="OrthoDB" id="1049480at2"/>
<feature type="transmembrane region" description="Helical" evidence="1">
    <location>
        <begin position="37"/>
        <end position="57"/>
    </location>
</feature>
<feature type="transmembrane region" description="Helical" evidence="1">
    <location>
        <begin position="260"/>
        <end position="286"/>
    </location>
</feature>
<dbReference type="EMBL" id="FMMM01000026">
    <property type="protein sequence ID" value="SCQ19436.1"/>
    <property type="molecule type" value="Genomic_DNA"/>
</dbReference>
<dbReference type="AlphaFoldDB" id="A0A1D3UKW8"/>
<reference evidence="2 3" key="1">
    <citation type="submission" date="2016-09" db="EMBL/GenBank/DDBJ databases">
        <authorList>
            <person name="Capua I."/>
            <person name="De Benedictis P."/>
            <person name="Joannis T."/>
            <person name="Lombin L.H."/>
            <person name="Cattoli G."/>
        </authorList>
    </citation>
    <scope>NUCLEOTIDE SEQUENCE [LARGE SCALE GENOMIC DNA]</scope>
    <source>
        <strain evidence="2 3">UB20</strain>
    </source>
</reference>
<accession>A0A1D3UKW8</accession>
<dbReference type="OMA" id="WWITFAT"/>
<dbReference type="Proteomes" id="UP000182057">
    <property type="component" value="Unassembled WGS sequence"/>
</dbReference>
<evidence type="ECO:0008006" key="4">
    <source>
        <dbReference type="Google" id="ProtNLM"/>
    </source>
</evidence>
<sequence length="310" mass="36057">MEYTNPKIRYYRVRTFGEKLNITFDYLRENWRVILRFSLYLILPLCIFQSFALNAYFSTNLELMKDPNGSKDILIEFVLRGGIYVIIYMIGNMILSALIYGMMHVYDHRTERLMELTFGEFKETLFRFLGKCFRIILFYGAMTILVGGLAGMLATWSVWALVVYLIFVLIGALIIMLPMALLTPMYLFEEQPFFETLQRAFRYGMSFWIEIFGVLFVFGLIGGIINTVTYLPWYLVVVVSQVFILTSPDSGIDQSLWYQLLTYVLGIIQSYGSYIAQMVGMVGIAFEYFHIREKREGVTVETEISNFANL</sequence>
<keyword evidence="1" id="KW-1133">Transmembrane helix</keyword>
<gene>
    <name evidence="2" type="ORF">TFUB20_00699</name>
</gene>
<evidence type="ECO:0000313" key="3">
    <source>
        <dbReference type="Proteomes" id="UP000182057"/>
    </source>
</evidence>
<proteinExistence type="predicted"/>
<feature type="transmembrane region" description="Helical" evidence="1">
    <location>
        <begin position="77"/>
        <end position="102"/>
    </location>
</feature>
<protein>
    <recommendedName>
        <fullName evidence="4">Transmembrane protein</fullName>
    </recommendedName>
</protein>
<feature type="transmembrane region" description="Helical" evidence="1">
    <location>
        <begin position="162"/>
        <end position="188"/>
    </location>
</feature>
<feature type="transmembrane region" description="Helical" evidence="1">
    <location>
        <begin position="136"/>
        <end position="156"/>
    </location>
</feature>
<keyword evidence="1" id="KW-0472">Membrane</keyword>
<dbReference type="GeneID" id="34758402"/>
<organism evidence="2 3">
    <name type="scientific">Tannerella forsythia</name>
    <name type="common">Bacteroides forsythus</name>
    <dbReference type="NCBI Taxonomy" id="28112"/>
    <lineage>
        <taxon>Bacteria</taxon>
        <taxon>Pseudomonadati</taxon>
        <taxon>Bacteroidota</taxon>
        <taxon>Bacteroidia</taxon>
        <taxon>Bacteroidales</taxon>
        <taxon>Tannerellaceae</taxon>
        <taxon>Tannerella</taxon>
    </lineage>
</organism>
<feature type="transmembrane region" description="Helical" evidence="1">
    <location>
        <begin position="200"/>
        <end position="225"/>
    </location>
</feature>
<dbReference type="RefSeq" id="WP_014224572.1">
    <property type="nucleotide sequence ID" value="NZ_CAJPTF010000013.1"/>
</dbReference>
<evidence type="ECO:0000256" key="1">
    <source>
        <dbReference type="SAM" id="Phobius"/>
    </source>
</evidence>
<evidence type="ECO:0000313" key="2">
    <source>
        <dbReference type="EMBL" id="SCQ19436.1"/>
    </source>
</evidence>